<dbReference type="GO" id="GO:0008270">
    <property type="term" value="F:zinc ion binding"/>
    <property type="evidence" value="ECO:0007669"/>
    <property type="project" value="InterPro"/>
</dbReference>
<feature type="compositionally biased region" description="Basic and acidic residues" evidence="1">
    <location>
        <begin position="523"/>
        <end position="534"/>
    </location>
</feature>
<dbReference type="GO" id="GO:0006260">
    <property type="term" value="P:DNA replication"/>
    <property type="evidence" value="ECO:0007669"/>
    <property type="project" value="InterPro"/>
</dbReference>
<keyword evidence="3" id="KW-1185">Reference proteome</keyword>
<organism evidence="2 3">
    <name type="scientific">candidate division MSBL1 archaeon SCGC-AAA382A20</name>
    <dbReference type="NCBI Taxonomy" id="1698280"/>
    <lineage>
        <taxon>Archaea</taxon>
        <taxon>Methanobacteriati</taxon>
        <taxon>Methanobacteriota</taxon>
        <taxon>candidate division MSBL1</taxon>
    </lineage>
</organism>
<gene>
    <name evidence="2" type="ORF">AKJ51_00310</name>
</gene>
<name>A0A133VMS0_9EURY</name>
<dbReference type="Proteomes" id="UP000070263">
    <property type="component" value="Unassembled WGS sequence"/>
</dbReference>
<evidence type="ECO:0000256" key="1">
    <source>
        <dbReference type="SAM" id="MobiDB-lite"/>
    </source>
</evidence>
<protein>
    <recommendedName>
        <fullName evidence="4">DNA primase/polymerase bifunctional N-terminal domain-containing protein</fullName>
    </recommendedName>
</protein>
<evidence type="ECO:0000313" key="2">
    <source>
        <dbReference type="EMBL" id="KXB07703.1"/>
    </source>
</evidence>
<dbReference type="InterPro" id="IPR036977">
    <property type="entry name" value="DNA_primase_Znf_CHC2"/>
</dbReference>
<dbReference type="Gene3D" id="3.90.580.10">
    <property type="entry name" value="Zinc finger, CHC2-type domain"/>
    <property type="match status" value="1"/>
</dbReference>
<evidence type="ECO:0000313" key="3">
    <source>
        <dbReference type="Proteomes" id="UP000070263"/>
    </source>
</evidence>
<dbReference type="GO" id="GO:0003677">
    <property type="term" value="F:DNA binding"/>
    <property type="evidence" value="ECO:0007669"/>
    <property type="project" value="InterPro"/>
</dbReference>
<feature type="region of interest" description="Disordered" evidence="1">
    <location>
        <begin position="1245"/>
        <end position="1267"/>
    </location>
</feature>
<feature type="region of interest" description="Disordered" evidence="1">
    <location>
        <begin position="250"/>
        <end position="272"/>
    </location>
</feature>
<evidence type="ECO:0008006" key="4">
    <source>
        <dbReference type="Google" id="ProtNLM"/>
    </source>
</evidence>
<comment type="caution">
    <text evidence="2">The sequence shown here is derived from an EMBL/GenBank/DDBJ whole genome shotgun (WGS) entry which is preliminary data.</text>
</comment>
<sequence length="1343" mass="154148">MKLRFLEDHTLGKDKKIPEGEVRELKNEEATKMLMNEGIAEPVEEDEEIRELKIEGTTEEIKIEPSDEEESKSFLAFSVKLTDEIKEKLESVDDDFIVYEGSQAEHKIPHITVVGPRKTFDKDDWKEKVEEKIEKTPTKFTITSFNSFWDSSKLGFKGELNGKVDVDTPHLVLFDCKKDKEGTKSAWGRYEPIFSKFEGTELKIKSVAVIEKDKGSIYEEEINQKEYGSIPWKKFVEKCIYLPVNPKSAEKPKGPNINESQDGPTSPRMGTYSSEAKDKLWTYKEKGDEDWHRWGYAGYNDPQLKLGLIDADIYKIKDEDEKQEVIDGINKLGTRLHETPSGGVHALCLFYEDDLVENERGLPTVPFSFRKFVDDKLNGYTLTLECDGYEVVDKNVPLKIIKPEDIPEELKKDEDFQIGEVELDLDGEGEKFENEYGWKLEDIRDQDEKLDVLLSKLHPTEEDHEDCSYPSKSEADLGTAQKLYFWEFDDATISKILKTYRKRDKVIKRADYVESTLRKAKSRIENSDKPRKISDNVNPETWKPHEKGEVEEDSELINSEHLSEELREDKCVGEGADRTDFSYQDIIPEENWKKLGDHKNRLQGPHPKHGSGTEREFVIWKDSQTWTCSRHSTSGNVWSFLAVMDGIIDCSEAKAGALTGEKWRKTIRAAYDRELITAGLAGNLDKWSREREAFEKTSSGGEKEVRESVSLRKKQVELAYTDLHKQGNATHGSIHAELNGNEYFEEDWKLSTQNLKQFTNHVTEIADLDDDAKEIIFKKFTDMKGKARKIAIQESAGLESEPEFEELDVSDDEIYNYLDNHPLVKLCEKTEKAHVEDSLFKILARFSAYSRTMTDYPVNLWAVGPSRIGKTHGFKSMLKTIPQEYKLKFSDCSPKAMYYFCNEHGEDALAERIVFFNEVKAHEEAVRLLRALTDPTEEKNRHLTVKDQENLELDIKGLPVTWFTSVNPVEDPQLKNRFMFCNPEESQSHKKRIVDFQKDSFKGGIIQPVKHVDFPVLKTAFRKVLEETKEKRVVIAFDWEWGDEVHLHQFFGSLMQISAKIHHRQRPQTDDTIIATVDDFHIAKLLFSGVARETKGQLKKEDLDLYELLPESRERKISRSEASEKTKIAYGSTRHGLERLVEADLANKTKESNKWYYWKSGKEVAALAVSLVQDSLDFDSIKETLEDKGVGCTNIEFSGGVGDLEEAITTHTPPYIRKIVQVLKVPQEKVKTLFGDCPSCRDNIASSATSKDENKEEKKINKTQEKVGETEKLGTLNPAQRDKANILRDTLESFEEDKVSEKALITAAAGEAINEKFVKEWLVREDQRGNLTYDKSEGEVIRK</sequence>
<feature type="compositionally biased region" description="Basic and acidic residues" evidence="1">
    <location>
        <begin position="1250"/>
        <end position="1267"/>
    </location>
</feature>
<accession>A0A133VMS0</accession>
<dbReference type="EMBL" id="LHYE01000002">
    <property type="protein sequence ID" value="KXB07703.1"/>
    <property type="molecule type" value="Genomic_DNA"/>
</dbReference>
<proteinExistence type="predicted"/>
<feature type="region of interest" description="Disordered" evidence="1">
    <location>
        <begin position="523"/>
        <end position="558"/>
    </location>
</feature>
<reference evidence="2 3" key="1">
    <citation type="journal article" date="2016" name="Sci. Rep.">
        <title>Metabolic traits of an uncultured archaeal lineage -MSBL1- from brine pools of the Red Sea.</title>
        <authorList>
            <person name="Mwirichia R."/>
            <person name="Alam I."/>
            <person name="Rashid M."/>
            <person name="Vinu M."/>
            <person name="Ba-Alawi W."/>
            <person name="Anthony Kamau A."/>
            <person name="Kamanda Ngugi D."/>
            <person name="Goker M."/>
            <person name="Klenk H.P."/>
            <person name="Bajic V."/>
            <person name="Stingl U."/>
        </authorList>
    </citation>
    <scope>NUCLEOTIDE SEQUENCE [LARGE SCALE GENOMIC DNA]</scope>
    <source>
        <strain evidence="2">SCGC-AAA382A20</strain>
    </source>
</reference>